<dbReference type="InterPro" id="IPR039647">
    <property type="entry name" value="EF_hand_pair_protein_CML-like"/>
</dbReference>
<dbReference type="Proteomes" id="UP000195402">
    <property type="component" value="Unassembled WGS sequence"/>
</dbReference>
<dbReference type="PROSITE" id="PS00018">
    <property type="entry name" value="EF_HAND_1"/>
    <property type="match status" value="3"/>
</dbReference>
<dbReference type="PANTHER" id="PTHR10891">
    <property type="entry name" value="EF-HAND CALCIUM-BINDING DOMAIN CONTAINING PROTEIN"/>
    <property type="match status" value="1"/>
</dbReference>
<evidence type="ECO:0000256" key="2">
    <source>
        <dbReference type="ARBA" id="ARBA00022737"/>
    </source>
</evidence>
<dbReference type="FunFam" id="1.10.238.10:FF:000003">
    <property type="entry name" value="Calmodulin A"/>
    <property type="match status" value="1"/>
</dbReference>
<dbReference type="InParanoid" id="A0A200QG94"/>
<feature type="domain" description="EF-hand" evidence="4">
    <location>
        <begin position="3"/>
        <end position="38"/>
    </location>
</feature>
<evidence type="ECO:0000313" key="6">
    <source>
        <dbReference type="Proteomes" id="UP000195402"/>
    </source>
</evidence>
<feature type="domain" description="EF-hand" evidence="4">
    <location>
        <begin position="126"/>
        <end position="157"/>
    </location>
</feature>
<organism evidence="5 6">
    <name type="scientific">Macleaya cordata</name>
    <name type="common">Five-seeded plume-poppy</name>
    <name type="synonym">Bocconia cordata</name>
    <dbReference type="NCBI Taxonomy" id="56857"/>
    <lineage>
        <taxon>Eukaryota</taxon>
        <taxon>Viridiplantae</taxon>
        <taxon>Streptophyta</taxon>
        <taxon>Embryophyta</taxon>
        <taxon>Tracheophyta</taxon>
        <taxon>Spermatophyta</taxon>
        <taxon>Magnoliopsida</taxon>
        <taxon>Ranunculales</taxon>
        <taxon>Papaveraceae</taxon>
        <taxon>Papaveroideae</taxon>
        <taxon>Macleaya</taxon>
    </lineage>
</organism>
<dbReference type="OrthoDB" id="26525at2759"/>
<keyword evidence="1" id="KW-0479">Metal-binding</keyword>
<name>A0A200QG94_MACCD</name>
<dbReference type="InterPro" id="IPR018247">
    <property type="entry name" value="EF_Hand_1_Ca_BS"/>
</dbReference>
<dbReference type="STRING" id="56857.A0A200QG94"/>
<evidence type="ECO:0000259" key="4">
    <source>
        <dbReference type="PROSITE" id="PS50222"/>
    </source>
</evidence>
<dbReference type="AlphaFoldDB" id="A0A200QG94"/>
<protein>
    <submittedName>
        <fullName evidence="5">EF-hand domain</fullName>
    </submittedName>
</protein>
<reference evidence="5 6" key="1">
    <citation type="journal article" date="2017" name="Mol. Plant">
        <title>The Genome of Medicinal Plant Macleaya cordata Provides New Insights into Benzylisoquinoline Alkaloids Metabolism.</title>
        <authorList>
            <person name="Liu X."/>
            <person name="Liu Y."/>
            <person name="Huang P."/>
            <person name="Ma Y."/>
            <person name="Qing Z."/>
            <person name="Tang Q."/>
            <person name="Cao H."/>
            <person name="Cheng P."/>
            <person name="Zheng Y."/>
            <person name="Yuan Z."/>
            <person name="Zhou Y."/>
            <person name="Liu J."/>
            <person name="Tang Z."/>
            <person name="Zhuo Y."/>
            <person name="Zhang Y."/>
            <person name="Yu L."/>
            <person name="Huang J."/>
            <person name="Yang P."/>
            <person name="Peng Q."/>
            <person name="Zhang J."/>
            <person name="Jiang W."/>
            <person name="Zhang Z."/>
            <person name="Lin K."/>
            <person name="Ro D.K."/>
            <person name="Chen X."/>
            <person name="Xiong X."/>
            <person name="Shang Y."/>
            <person name="Huang S."/>
            <person name="Zeng J."/>
        </authorList>
    </citation>
    <scope>NUCLEOTIDE SEQUENCE [LARGE SCALE GENOMIC DNA]</scope>
    <source>
        <strain evidence="6">cv. BLH2017</strain>
        <tissue evidence="5">Root</tissue>
    </source>
</reference>
<keyword evidence="6" id="KW-1185">Reference proteome</keyword>
<gene>
    <name evidence="5" type="ORF">BVC80_9101g12</name>
</gene>
<sequence>MVKCRDVIERVFCYLDEDGDGKISFEELGRCLAAVRGDNEAVVVDDDDDDDQEVLEAMVKSFDSDGDGLLGLEDFVGLLEGEGEGEEEEKVMKELREAFEMYVMDGYEYITPMSLRRMLSQLGESKTIDECRVMINQFDLNGDGVLNFDEFRIMILL</sequence>
<dbReference type="Pfam" id="PF13499">
    <property type="entry name" value="EF-hand_7"/>
    <property type="match status" value="2"/>
</dbReference>
<comment type="caution">
    <text evidence="5">The sequence shown here is derived from an EMBL/GenBank/DDBJ whole genome shotgun (WGS) entry which is preliminary data.</text>
</comment>
<evidence type="ECO:0000313" key="5">
    <source>
        <dbReference type="EMBL" id="OVA09499.1"/>
    </source>
</evidence>
<dbReference type="InterPro" id="IPR011992">
    <property type="entry name" value="EF-hand-dom_pair"/>
</dbReference>
<feature type="domain" description="EF-hand" evidence="4">
    <location>
        <begin position="50"/>
        <end position="85"/>
    </location>
</feature>
<dbReference type="SMART" id="SM00054">
    <property type="entry name" value="EFh"/>
    <property type="match status" value="4"/>
</dbReference>
<accession>A0A200QG94</accession>
<dbReference type="CDD" id="cd00051">
    <property type="entry name" value="EFh"/>
    <property type="match status" value="1"/>
</dbReference>
<dbReference type="EMBL" id="MVGT01002051">
    <property type="protein sequence ID" value="OVA09499.1"/>
    <property type="molecule type" value="Genomic_DNA"/>
</dbReference>
<dbReference type="FunCoup" id="A0A200QG94">
    <property type="interactions" value="107"/>
</dbReference>
<evidence type="ECO:0000256" key="1">
    <source>
        <dbReference type="ARBA" id="ARBA00022723"/>
    </source>
</evidence>
<dbReference type="InterPro" id="IPR002048">
    <property type="entry name" value="EF_hand_dom"/>
</dbReference>
<proteinExistence type="predicted"/>
<keyword evidence="2" id="KW-0677">Repeat</keyword>
<dbReference type="GO" id="GO:0005509">
    <property type="term" value="F:calcium ion binding"/>
    <property type="evidence" value="ECO:0007669"/>
    <property type="project" value="InterPro"/>
</dbReference>
<dbReference type="Gene3D" id="1.10.238.10">
    <property type="entry name" value="EF-hand"/>
    <property type="match status" value="2"/>
</dbReference>
<dbReference type="OMA" id="EFRIMIL"/>
<keyword evidence="3" id="KW-0106">Calcium</keyword>
<dbReference type="SUPFAM" id="SSF47473">
    <property type="entry name" value="EF-hand"/>
    <property type="match status" value="1"/>
</dbReference>
<dbReference type="PROSITE" id="PS50222">
    <property type="entry name" value="EF_HAND_2"/>
    <property type="match status" value="3"/>
</dbReference>
<evidence type="ECO:0000256" key="3">
    <source>
        <dbReference type="ARBA" id="ARBA00022837"/>
    </source>
</evidence>